<feature type="transmembrane region" description="Helical" evidence="10">
    <location>
        <begin position="27"/>
        <end position="50"/>
    </location>
</feature>
<dbReference type="GO" id="GO:0016887">
    <property type="term" value="F:ATP hydrolysis activity"/>
    <property type="evidence" value="ECO:0007669"/>
    <property type="project" value="InterPro"/>
</dbReference>
<evidence type="ECO:0000256" key="8">
    <source>
        <dbReference type="ARBA" id="ARBA00022989"/>
    </source>
</evidence>
<evidence type="ECO:0000256" key="4">
    <source>
        <dbReference type="ARBA" id="ARBA00022692"/>
    </source>
</evidence>
<dbReference type="SMART" id="SM00382">
    <property type="entry name" value="AAA"/>
    <property type="match status" value="2"/>
</dbReference>
<evidence type="ECO:0000313" key="13">
    <source>
        <dbReference type="Proteomes" id="UP000591131"/>
    </source>
</evidence>
<name>A0A7J6N1A4_PERCH</name>
<feature type="transmembrane region" description="Helical" evidence="10">
    <location>
        <begin position="1282"/>
        <end position="1303"/>
    </location>
</feature>
<protein>
    <submittedName>
        <fullName evidence="12">(ABC) transporter</fullName>
    </submittedName>
</protein>
<feature type="transmembrane region" description="Helical" evidence="10">
    <location>
        <begin position="542"/>
        <end position="566"/>
    </location>
</feature>
<feature type="transmembrane region" description="Helical" evidence="10">
    <location>
        <begin position="571"/>
        <end position="591"/>
    </location>
</feature>
<sequence>MTGSVHYGGQLIALLVKHWKIKIRHPVATIMELFCPAFMVLLITLLPILFGVNLSVINSSSETRLKADLNAERRDNVNALIGLNMSAASVPRDSVEVFSELVEIEDYATQQQSPMFWLFNKATLSWMGNSCWCKTLAIAGPSSSDLAAYLANMYTAYTDLYDSSGKKHNLYRFSQFSAELADWNVQAVGHLIKTSPMPVWTGLISEGLANFETPSQFGMSDVAQNLVRISENETCLEGFRVEDISCLANEACYNRVLTTRCGYTLTETLLMFEVQEIIINEALKLRHQGDLQTVFVPVCGSATDQSPYFLEYESEKEIESVMKFANYGEPRNSSAKDAHEPFCGAIILDEKGNDGLTATIRLDSTWLSFHGAQYYRWLTKEEVVPGRMGMHANYSSPPSAKSWYMRQGFLALQLLIGRFYEHKRTGDLNTLTENDYLEEWDALERYRFVPFPSAPHPSSAGLQKLADLFEMLYWAFAFVVAVQVGDIVKERRHRHFMKISGGLTDWVYHLTLFLSIFITSLISSSVMSVVLTTLVFHNSNFVPLFILLLLLSLASSSFALACSALFSSERLAAVIAFLIYGGTAFVVEVTVNLPLCILPGAAAHAASKLMVYLEVSQRGLTFGSYVEDVWGASAGGLSLICISSFVIWWTVFYYAEQVITYPGITAVTKKWYFPILPSYWRGIISHDVRQSEALAAFYKEKGLTLRHVTREYPAGVVGVRNVTMRAPLGKCAVLLGKNGAGKSTLISLVVHTQSPSYGTVIAPPPGRLGFCPQHSMLWSELTVGDHIDLWCGLRGTGYRDECLTLAAQLNLTEQWKVQAGKLSGGQRRCLSVVLAFAGDPDLVVLDEPSTGLDANARIRLDRAILTARNPHRALLVSTHYMDEAETLADDVVLLDEGEVLHRESSLKEQNTALTLIEESMEELEIDSISASTPDLSHLFQRIDVPTDRNDSIPCERFGRIIDPYPGDGLHLEKPNSWYRDGIQETVGGWKQFSTLLVQRRLRLFRREWRTTLSLLVIPAIVLACLLSLIELGEAILSSPAYSVSSLVSQPASVITIPVAGLDNSTLELTASHTVQYNVTPVNSSTSPEFSDYLLSTRFSRDQSSVGAFYRQKSTYQIWHNTTYHHSAPAFASIEANRRLHEAGAPQISFVNHPLPVTNFEGLRLAKATITVIAIATAMSFIPGPVISFAVLEKRSGITDQLQVAGVLPLPYWASNLVADFTWIGVGTSIAGLLILIIFDSDPFAKSSNWSIVTAMLLGSFALCVIPFTYLLSFLFRDRTRALVSTVVCGIVLTSLIAIGLFAVANIPPDSCDNCYDVVNYVSWCLNILPHFALGNGLLKAAFWGTAYNIEPWSSNMLGSCQPTDLGGAEECIAGPVDNIIFLLALAPVYFSFLVFRVPRRWSSHRGSIRNVATAPLVELRDVSKAYGSKTVVNCVSFKIETGEVVGLLGSNGAGKTTLFKMLCGFEAPTSGCLSVCGEPSPSSKDGRSISTARTRIGYCPQHDTLWDSLSPKEHLNIYCRLRGVSNGDVESAIDQLIAYTGLEGDFPDRPSVKLSGGNRRKLSMAIALTGSPSVVLLDEPTAGMDPIARQRVWDLIRNVSTSGERAVVGRIDIVTSHNMEEAEAVCSRVVLLSRGIVQCTGTPRAISELYSPGVAAWVICRLSEQDDSDEPANVEELALRIVNECPVSALQLLQINATVAHYASKTEASSSVSVLWTWFSANKGRLRVTGGLIDALRVNFKPLGSNKGKKSKVN</sequence>
<organism evidence="12 13">
    <name type="scientific">Perkinsus chesapeaki</name>
    <name type="common">Clam parasite</name>
    <name type="synonym">Perkinsus andrewsi</name>
    <dbReference type="NCBI Taxonomy" id="330153"/>
    <lineage>
        <taxon>Eukaryota</taxon>
        <taxon>Sar</taxon>
        <taxon>Alveolata</taxon>
        <taxon>Perkinsozoa</taxon>
        <taxon>Perkinsea</taxon>
        <taxon>Perkinsida</taxon>
        <taxon>Perkinsidae</taxon>
        <taxon>Perkinsus</taxon>
    </lineage>
</organism>
<dbReference type="Pfam" id="PF00005">
    <property type="entry name" value="ABC_tran"/>
    <property type="match status" value="2"/>
</dbReference>
<dbReference type="InterPro" id="IPR003593">
    <property type="entry name" value="AAA+_ATPase"/>
</dbReference>
<dbReference type="GO" id="GO:0016020">
    <property type="term" value="C:membrane"/>
    <property type="evidence" value="ECO:0007669"/>
    <property type="project" value="UniProtKB-SubCell"/>
</dbReference>
<keyword evidence="4 10" id="KW-0812">Transmembrane</keyword>
<evidence type="ECO:0000256" key="7">
    <source>
        <dbReference type="ARBA" id="ARBA00022840"/>
    </source>
</evidence>
<keyword evidence="5" id="KW-0677">Repeat</keyword>
<keyword evidence="6" id="KW-0547">Nucleotide-binding</keyword>
<keyword evidence="9 10" id="KW-0472">Membrane</keyword>
<evidence type="ECO:0000256" key="5">
    <source>
        <dbReference type="ARBA" id="ARBA00022737"/>
    </source>
</evidence>
<dbReference type="OrthoDB" id="435209at2759"/>
<dbReference type="PROSITE" id="PS50893">
    <property type="entry name" value="ABC_TRANSPORTER_2"/>
    <property type="match status" value="2"/>
</dbReference>
<dbReference type="InterPro" id="IPR017871">
    <property type="entry name" value="ABC_transporter-like_CS"/>
</dbReference>
<proteinExistence type="inferred from homology"/>
<comment type="caution">
    <text evidence="12">The sequence shown here is derived from an EMBL/GenBank/DDBJ whole genome shotgun (WGS) entry which is preliminary data.</text>
</comment>
<dbReference type="PANTHER" id="PTHR19229:SF36">
    <property type="entry name" value="ATP-BINDING CASSETTE SUB-FAMILY A MEMBER 2"/>
    <property type="match status" value="1"/>
</dbReference>
<evidence type="ECO:0000256" key="6">
    <source>
        <dbReference type="ARBA" id="ARBA00022741"/>
    </source>
</evidence>
<accession>A0A7J6N1A4</accession>
<dbReference type="InterPro" id="IPR003439">
    <property type="entry name" value="ABC_transporter-like_ATP-bd"/>
</dbReference>
<dbReference type="GO" id="GO:0140359">
    <property type="term" value="F:ABC-type transporter activity"/>
    <property type="evidence" value="ECO:0007669"/>
    <property type="project" value="InterPro"/>
</dbReference>
<keyword evidence="7" id="KW-0067">ATP-binding</keyword>
<feature type="domain" description="ABC transporter" evidence="11">
    <location>
        <begin position="1417"/>
        <end position="1659"/>
    </location>
</feature>
<dbReference type="EMBL" id="JAAPAO010000015">
    <property type="protein sequence ID" value="KAF4677394.1"/>
    <property type="molecule type" value="Genomic_DNA"/>
</dbReference>
<dbReference type="InterPro" id="IPR013525">
    <property type="entry name" value="ABC2_TM"/>
</dbReference>
<dbReference type="InterPro" id="IPR027417">
    <property type="entry name" value="P-loop_NTPase"/>
</dbReference>
<feature type="transmembrane region" description="Helical" evidence="10">
    <location>
        <begin position="510"/>
        <end position="536"/>
    </location>
</feature>
<reference evidence="12 13" key="1">
    <citation type="submission" date="2020-04" db="EMBL/GenBank/DDBJ databases">
        <title>Perkinsus chesapeaki whole genome sequence.</title>
        <authorList>
            <person name="Bogema D.R."/>
        </authorList>
    </citation>
    <scope>NUCLEOTIDE SEQUENCE [LARGE SCALE GENOMIC DNA]</scope>
    <source>
        <strain evidence="12">ATCC PRA-425</strain>
    </source>
</reference>
<feature type="domain" description="ABC transporter" evidence="11">
    <location>
        <begin position="703"/>
        <end position="921"/>
    </location>
</feature>
<dbReference type="Pfam" id="PF12698">
    <property type="entry name" value="ABC2_membrane_3"/>
    <property type="match status" value="2"/>
</dbReference>
<comment type="similarity">
    <text evidence="2">Belongs to the ABC transporter superfamily. ABCA family.</text>
</comment>
<evidence type="ECO:0000256" key="9">
    <source>
        <dbReference type="ARBA" id="ARBA00023136"/>
    </source>
</evidence>
<gene>
    <name evidence="12" type="primary">ABCA12_1</name>
    <name evidence="12" type="ORF">FOL47_001980</name>
</gene>
<evidence type="ECO:0000259" key="11">
    <source>
        <dbReference type="PROSITE" id="PS50893"/>
    </source>
</evidence>
<keyword evidence="13" id="KW-1185">Reference proteome</keyword>
<evidence type="ECO:0000256" key="2">
    <source>
        <dbReference type="ARBA" id="ARBA00008869"/>
    </source>
</evidence>
<evidence type="ECO:0000313" key="12">
    <source>
        <dbReference type="EMBL" id="KAF4677394.1"/>
    </source>
</evidence>
<dbReference type="PROSITE" id="PS00211">
    <property type="entry name" value="ABC_TRANSPORTER_1"/>
    <property type="match status" value="2"/>
</dbReference>
<evidence type="ECO:0000256" key="10">
    <source>
        <dbReference type="SAM" id="Phobius"/>
    </source>
</evidence>
<comment type="subcellular location">
    <subcellularLocation>
        <location evidence="1">Membrane</location>
        <topology evidence="1">Multi-pass membrane protein</topology>
    </subcellularLocation>
</comment>
<feature type="transmembrane region" description="Helical" evidence="10">
    <location>
        <begin position="1250"/>
        <end position="1275"/>
    </location>
</feature>
<dbReference type="InterPro" id="IPR026082">
    <property type="entry name" value="ABCA"/>
</dbReference>
<keyword evidence="3" id="KW-0813">Transport</keyword>
<evidence type="ECO:0000256" key="3">
    <source>
        <dbReference type="ARBA" id="ARBA00022448"/>
    </source>
</evidence>
<feature type="transmembrane region" description="Helical" evidence="10">
    <location>
        <begin position="1212"/>
        <end position="1238"/>
    </location>
</feature>
<dbReference type="Gene3D" id="3.40.50.300">
    <property type="entry name" value="P-loop containing nucleotide triphosphate hydrolases"/>
    <property type="match status" value="2"/>
</dbReference>
<dbReference type="SUPFAM" id="SSF52540">
    <property type="entry name" value="P-loop containing nucleoside triphosphate hydrolases"/>
    <property type="match status" value="2"/>
</dbReference>
<dbReference type="PANTHER" id="PTHR19229">
    <property type="entry name" value="ATP-BINDING CASSETTE TRANSPORTER SUBFAMILY A ABCA"/>
    <property type="match status" value="1"/>
</dbReference>
<keyword evidence="8 10" id="KW-1133">Transmembrane helix</keyword>
<dbReference type="GO" id="GO:0005524">
    <property type="term" value="F:ATP binding"/>
    <property type="evidence" value="ECO:0007669"/>
    <property type="project" value="UniProtKB-KW"/>
</dbReference>
<feature type="transmembrane region" description="Helical" evidence="10">
    <location>
        <begin position="1379"/>
        <end position="1397"/>
    </location>
</feature>
<feature type="transmembrane region" description="Helical" evidence="10">
    <location>
        <begin position="471"/>
        <end position="489"/>
    </location>
</feature>
<dbReference type="CDD" id="cd03263">
    <property type="entry name" value="ABC_subfamily_A"/>
    <property type="match status" value="1"/>
</dbReference>
<dbReference type="Proteomes" id="UP000591131">
    <property type="component" value="Unassembled WGS sequence"/>
</dbReference>
<feature type="transmembrane region" description="Helical" evidence="10">
    <location>
        <begin position="1167"/>
        <end position="1191"/>
    </location>
</feature>
<feature type="transmembrane region" description="Helical" evidence="10">
    <location>
        <begin position="629"/>
        <end position="655"/>
    </location>
</feature>
<evidence type="ECO:0000256" key="1">
    <source>
        <dbReference type="ARBA" id="ARBA00004141"/>
    </source>
</evidence>
<feature type="transmembrane region" description="Helical" evidence="10">
    <location>
        <begin position="1008"/>
        <end position="1029"/>
    </location>
</feature>